<organism evidence="7 8">
    <name type="scientific">Lutimonas vermicola</name>
    <dbReference type="NCBI Taxonomy" id="414288"/>
    <lineage>
        <taxon>Bacteria</taxon>
        <taxon>Pseudomonadati</taxon>
        <taxon>Bacteroidota</taxon>
        <taxon>Flavobacteriia</taxon>
        <taxon>Flavobacteriales</taxon>
        <taxon>Flavobacteriaceae</taxon>
        <taxon>Lutimonas</taxon>
    </lineage>
</organism>
<dbReference type="EMBL" id="JBCDNA010000002">
    <property type="protein sequence ID" value="MEL4455865.1"/>
    <property type="molecule type" value="Genomic_DNA"/>
</dbReference>
<keyword evidence="8" id="KW-1185">Reference proteome</keyword>
<evidence type="ECO:0000259" key="5">
    <source>
        <dbReference type="SMART" id="SM00533"/>
    </source>
</evidence>
<evidence type="ECO:0000256" key="4">
    <source>
        <dbReference type="SAM" id="Coils"/>
    </source>
</evidence>
<dbReference type="PANTHER" id="PTHR11361">
    <property type="entry name" value="DNA MISMATCH REPAIR PROTEIN MUTS FAMILY MEMBER"/>
    <property type="match status" value="1"/>
</dbReference>
<evidence type="ECO:0000256" key="1">
    <source>
        <dbReference type="ARBA" id="ARBA00022741"/>
    </source>
</evidence>
<gene>
    <name evidence="7" type="ORF">AABB81_08155</name>
</gene>
<evidence type="ECO:0000256" key="2">
    <source>
        <dbReference type="ARBA" id="ARBA00022840"/>
    </source>
</evidence>
<proteinExistence type="predicted"/>
<dbReference type="PANTHER" id="PTHR11361:SF14">
    <property type="entry name" value="DNA MISMATCH REPAIR PROTEIN MUTS, TYPE 2"/>
    <property type="match status" value="1"/>
</dbReference>
<dbReference type="SUPFAM" id="SSF48334">
    <property type="entry name" value="DNA repair protein MutS, domain III"/>
    <property type="match status" value="1"/>
</dbReference>
<dbReference type="SMART" id="SM00534">
    <property type="entry name" value="MUTSac"/>
    <property type="match status" value="1"/>
</dbReference>
<accession>A0ABU9L237</accession>
<keyword evidence="4" id="KW-0175">Coiled coil</keyword>
<dbReference type="InterPro" id="IPR000432">
    <property type="entry name" value="DNA_mismatch_repair_MutS_C"/>
</dbReference>
<dbReference type="InterPro" id="IPR027417">
    <property type="entry name" value="P-loop_NTPase"/>
</dbReference>
<dbReference type="SMART" id="SM00533">
    <property type="entry name" value="MUTSd"/>
    <property type="match status" value="1"/>
</dbReference>
<keyword evidence="1" id="KW-0547">Nucleotide-binding</keyword>
<dbReference type="SUPFAM" id="SSF52540">
    <property type="entry name" value="P-loop containing nucleoside triphosphate hydrolases"/>
    <property type="match status" value="1"/>
</dbReference>
<comment type="caution">
    <text evidence="7">The sequence shown here is derived from an EMBL/GenBank/DDBJ whole genome shotgun (WGS) entry which is preliminary data.</text>
</comment>
<feature type="coiled-coil region" evidence="4">
    <location>
        <begin position="619"/>
        <end position="676"/>
    </location>
</feature>
<dbReference type="InterPro" id="IPR007696">
    <property type="entry name" value="DNA_mismatch_repair_MutS_core"/>
</dbReference>
<dbReference type="InterPro" id="IPR005747">
    <property type="entry name" value="MutS2"/>
</dbReference>
<dbReference type="InterPro" id="IPR036187">
    <property type="entry name" value="DNA_mismatch_repair_MutS_sf"/>
</dbReference>
<dbReference type="InterPro" id="IPR045076">
    <property type="entry name" value="MutS"/>
</dbReference>
<evidence type="ECO:0000259" key="6">
    <source>
        <dbReference type="SMART" id="SM00534"/>
    </source>
</evidence>
<feature type="domain" description="DNA mismatch repair proteins mutS family" evidence="6">
    <location>
        <begin position="336"/>
        <end position="521"/>
    </location>
</feature>
<dbReference type="PIRSF" id="PIRSF005814">
    <property type="entry name" value="MutS_YshD"/>
    <property type="match status" value="1"/>
</dbReference>
<dbReference type="Proteomes" id="UP001474120">
    <property type="component" value="Unassembled WGS sequence"/>
</dbReference>
<dbReference type="Gene3D" id="3.40.50.300">
    <property type="entry name" value="P-loop containing nucleotide triphosphate hydrolases"/>
    <property type="match status" value="1"/>
</dbReference>
<keyword evidence="2" id="KW-0067">ATP-binding</keyword>
<evidence type="ECO:0000313" key="7">
    <source>
        <dbReference type="EMBL" id="MEL4455865.1"/>
    </source>
</evidence>
<reference evidence="7 8" key="1">
    <citation type="submission" date="2024-04" db="EMBL/GenBank/DDBJ databases">
        <title>whole genome sequencing of Lutimonas vermicola strain IMCC1616.</title>
        <authorList>
            <person name="Bae S.S."/>
        </authorList>
    </citation>
    <scope>NUCLEOTIDE SEQUENCE [LARGE SCALE GENOMIC DNA]</scope>
    <source>
        <strain evidence="7 8">IMCC1616</strain>
    </source>
</reference>
<feature type="coiled-coil region" evidence="4">
    <location>
        <begin position="513"/>
        <end position="579"/>
    </location>
</feature>
<protein>
    <submittedName>
        <fullName evidence="7">DNA mismatch repair protein MutS</fullName>
    </submittedName>
</protein>
<evidence type="ECO:0000313" key="8">
    <source>
        <dbReference type="Proteomes" id="UP001474120"/>
    </source>
</evidence>
<dbReference type="Pfam" id="PF00488">
    <property type="entry name" value="MutS_V"/>
    <property type="match status" value="1"/>
</dbReference>
<sequence length="753" mass="86555">MGNKITDKTLIDLEFSTVLDTIEEYCISDLGRSKVKQIRPISRVLELKSELNQVNEYLASFENENRIPSHYFEEISKEISLLGIEDSFLEGASFIKIAAISENVNNLLLFFKKFKEYYPTLFAESEDIEFNNFIGKHIKSLISPFGELVDDASPALQHIRKEMNKIRGQLGGSFNKALAHYAALDYLDDIRESVVDNQRVLAVQAMYRRKVNGAIMGNSKTGSIVFIAPEATLQLSRELQNIKYEEQEEIVKILKNLTNSIRPYAPLLKKYQDYLAHLDSVGARAKYAVSIRACLPKIVSDKIIYFKEAYHPILWLENTHKGLVTIPQTLELNKTQQIIVISGPNAGGKSITLKTIGLLQVMLQSAILIPVHERSEVSIFDKILTDIGDNQSIENQLSTYSYRLKNMRNFLKRCNDNTLFLIDEFGTGSDPELGGALAEVFLEEFYEKGAFGIITTHYSNLKVLASELEHVTNANMQFDQKSLEPLFKLHTGQAGSSFTFEVAQKNGIPFSLINRAKKKVEKEKIRLDKTIAKLQRERNELQKKADNLVKEQNSARAGAKKLMQQQEKIQDKIESFQELYDNNQKMLSYGRKTNELLNKFFQTRNKKELREEFTKWSLIEQTKNELAKNEKIKAELHKKNDQKEKPLSKRERTKINKELKQRQRLKEAELKKTEQEILPEVKKIRVKKEKVKREKAIFIKDYQFQVNDTVRLKEGNAKGTVEKIEKNTATINYGMFTAKTDLTQLELVKKGKK</sequence>
<dbReference type="NCBIfam" id="TIGR01069">
    <property type="entry name" value="mutS2"/>
    <property type="match status" value="1"/>
</dbReference>
<name>A0ABU9L237_9FLAO</name>
<evidence type="ECO:0000256" key="3">
    <source>
        <dbReference type="ARBA" id="ARBA00023125"/>
    </source>
</evidence>
<keyword evidence="3" id="KW-0238">DNA-binding</keyword>
<dbReference type="RefSeq" id="WP_342159842.1">
    <property type="nucleotide sequence ID" value="NZ_JBCDNA010000002.1"/>
</dbReference>
<feature type="domain" description="DNA mismatch repair protein MutS core" evidence="5">
    <location>
        <begin position="13"/>
        <end position="317"/>
    </location>
</feature>